<dbReference type="EMBL" id="NHYD01001617">
    <property type="protein sequence ID" value="PPQ90527.1"/>
    <property type="molecule type" value="Genomic_DNA"/>
</dbReference>
<comment type="similarity">
    <text evidence="1">Belongs to the FAD-dependent oxidoreductase family.</text>
</comment>
<dbReference type="Pfam" id="PF07992">
    <property type="entry name" value="Pyr_redox_2"/>
    <property type="match status" value="1"/>
</dbReference>
<evidence type="ECO:0000313" key="6">
    <source>
        <dbReference type="EMBL" id="PPQ90527.1"/>
    </source>
</evidence>
<sequence>MISEKSSNVKTVVVVGGGVAGAEVVRGLSSRLNPEKHRLVLITSRPRYTFLPASLRLLASQDTPLGSVFMSYSTVFGKFPGEIKIGTVTSIEENKDPAFKRGGFIVMKGDEKILYDVVVVATGSKWDGHLAFPDDEEGFKAHVKSWQKKIRDADNIVVAGGGAVGIEMSGEIKDAYPASLSFCSKPLYLMTSIIQTKSITIVHANRLLLGDMYPDKFRNDIETRLRLRGVNIIFNDTIEGTPNPHAPLKTGNGISLPCDLLVLARGGRPNTSLLKYLRPNVLSDRGYIRVRPTLQIDRHPNMFALGDVIDWPEAKQLTKISMGHTAVVIANVMSYLGGKAPKKTYTKSPEILSISNGRTGGASYVGLLWGLTFGNYFTKLVKSDDLMVGFVRKAMGLGQECEKD</sequence>
<dbReference type="SUPFAM" id="SSF51905">
    <property type="entry name" value="FAD/NAD(P)-binding domain"/>
    <property type="match status" value="2"/>
</dbReference>
<dbReference type="PRINTS" id="PR00411">
    <property type="entry name" value="PNDRDTASEI"/>
</dbReference>
<evidence type="ECO:0000256" key="1">
    <source>
        <dbReference type="ARBA" id="ARBA00006442"/>
    </source>
</evidence>
<dbReference type="PRINTS" id="PR00368">
    <property type="entry name" value="FADPNR"/>
</dbReference>
<dbReference type="GO" id="GO:0004174">
    <property type="term" value="F:electron-transferring-flavoprotein dehydrogenase activity"/>
    <property type="evidence" value="ECO:0007669"/>
    <property type="project" value="TreeGrafter"/>
</dbReference>
<evidence type="ECO:0000313" key="7">
    <source>
        <dbReference type="Proteomes" id="UP000283269"/>
    </source>
</evidence>
<dbReference type="InParanoid" id="A0A409XIE3"/>
<dbReference type="STRING" id="93625.A0A409XIE3"/>
<feature type="domain" description="FAD/NAD(P)-binding" evidence="5">
    <location>
        <begin position="11"/>
        <end position="313"/>
    </location>
</feature>
<dbReference type="Proteomes" id="UP000283269">
    <property type="component" value="Unassembled WGS sequence"/>
</dbReference>
<dbReference type="InterPro" id="IPR036188">
    <property type="entry name" value="FAD/NAD-bd_sf"/>
</dbReference>
<comment type="caution">
    <text evidence="6">The sequence shown here is derived from an EMBL/GenBank/DDBJ whole genome shotgun (WGS) entry which is preliminary data.</text>
</comment>
<keyword evidence="4" id="KW-0560">Oxidoreductase</keyword>
<evidence type="ECO:0000259" key="5">
    <source>
        <dbReference type="Pfam" id="PF07992"/>
    </source>
</evidence>
<dbReference type="PANTHER" id="PTHR43735:SF3">
    <property type="entry name" value="FERROPTOSIS SUPPRESSOR PROTEIN 1"/>
    <property type="match status" value="1"/>
</dbReference>
<dbReference type="AlphaFoldDB" id="A0A409XIE3"/>
<dbReference type="GO" id="GO:0050660">
    <property type="term" value="F:flavin adenine dinucleotide binding"/>
    <property type="evidence" value="ECO:0007669"/>
    <property type="project" value="TreeGrafter"/>
</dbReference>
<dbReference type="Gene3D" id="3.50.50.100">
    <property type="match status" value="1"/>
</dbReference>
<evidence type="ECO:0000256" key="3">
    <source>
        <dbReference type="ARBA" id="ARBA00022827"/>
    </source>
</evidence>
<evidence type="ECO:0000256" key="4">
    <source>
        <dbReference type="ARBA" id="ARBA00023002"/>
    </source>
</evidence>
<accession>A0A409XIE3</accession>
<evidence type="ECO:0000256" key="2">
    <source>
        <dbReference type="ARBA" id="ARBA00022630"/>
    </source>
</evidence>
<dbReference type="OrthoDB" id="202203at2759"/>
<keyword evidence="7" id="KW-1185">Reference proteome</keyword>
<keyword evidence="2" id="KW-0285">Flavoprotein</keyword>
<proteinExistence type="inferred from homology"/>
<name>A0A409XIE3_PSICY</name>
<dbReference type="InterPro" id="IPR023753">
    <property type="entry name" value="FAD/NAD-binding_dom"/>
</dbReference>
<organism evidence="6 7">
    <name type="scientific">Psilocybe cyanescens</name>
    <dbReference type="NCBI Taxonomy" id="93625"/>
    <lineage>
        <taxon>Eukaryota</taxon>
        <taxon>Fungi</taxon>
        <taxon>Dikarya</taxon>
        <taxon>Basidiomycota</taxon>
        <taxon>Agaricomycotina</taxon>
        <taxon>Agaricomycetes</taxon>
        <taxon>Agaricomycetidae</taxon>
        <taxon>Agaricales</taxon>
        <taxon>Agaricineae</taxon>
        <taxon>Strophariaceae</taxon>
        <taxon>Psilocybe</taxon>
    </lineage>
</organism>
<dbReference type="GO" id="GO:0005737">
    <property type="term" value="C:cytoplasm"/>
    <property type="evidence" value="ECO:0007669"/>
    <property type="project" value="TreeGrafter"/>
</dbReference>
<reference evidence="6 7" key="1">
    <citation type="journal article" date="2018" name="Evol. Lett.">
        <title>Horizontal gene cluster transfer increased hallucinogenic mushroom diversity.</title>
        <authorList>
            <person name="Reynolds H.T."/>
            <person name="Vijayakumar V."/>
            <person name="Gluck-Thaler E."/>
            <person name="Korotkin H.B."/>
            <person name="Matheny P.B."/>
            <person name="Slot J.C."/>
        </authorList>
    </citation>
    <scope>NUCLEOTIDE SEQUENCE [LARGE SCALE GENOMIC DNA]</scope>
    <source>
        <strain evidence="6 7">2631</strain>
    </source>
</reference>
<keyword evidence="3" id="KW-0274">FAD</keyword>
<gene>
    <name evidence="6" type="ORF">CVT25_015817</name>
</gene>
<dbReference type="PANTHER" id="PTHR43735">
    <property type="entry name" value="APOPTOSIS-INDUCING FACTOR 1"/>
    <property type="match status" value="1"/>
</dbReference>
<protein>
    <recommendedName>
        <fullName evidence="5">FAD/NAD(P)-binding domain-containing protein</fullName>
    </recommendedName>
</protein>